<evidence type="ECO:0000313" key="7">
    <source>
        <dbReference type="EMBL" id="VDM96840.1"/>
    </source>
</evidence>
<keyword evidence="8" id="KW-1185">Reference proteome</keyword>
<sequence length="995" mass="114542">MNNLNFLREEPPLNWLDYCVNEKKFKIFLESKKSDPTQVSTLGSQFTDQAILVDRECDILARTECDKENLAHIRHKSTKLWMYAFSCFASMNWDFALMKQFFFYVFHNILSMRALMNRLVAFCYPGRTVGSVDDVLSILEEIKESDMKFRRPEHFFISWLYATWLLKVDVSGRYPEIIAKPTVSNPANQFDSNLMQSEQFKNCIIELRKSVEGARSFLTRILECCCNDQMVVLTKDCFLEPLIKGSDLKINNFLNFGSLNVIPVQVPNFQASDRWLSPDLWAPLVSFSLMCNHFAAGNLIEARNKLKQIVRNWERYDKGSVNNPMPIFGINVDDLAGYCDAFGIAHSFQPPVSRIHDESIFSEVNEKIMKSIDSFTMLQQSECQRIACTSMAASSDDIFVENVVKQFVNDFSPTLNALIKLINKTSTAHLIKVCWRLIKMKAKITALQEIMQFFSAKIPNFVKDFENVRFSEVVPLFRNCLETFLRFLKKKLLTGDIDLWRLLVSFDMPEIKSLCSKLSTQFSLPRRYEISRMVGDAISAAATQGNVENVNLILGKLEQLAVIGDGARWRTFCNDCVKEMGPLGKIPDIQVRFAYDAVRVQLECWHARLSRVSNNAEFVHFTHTLNLTVKAFVQSSMTNTAAIIVYNLLFTHSFACLRLRSPFLDVAKMIGAYMTSTDSIVARQIIEGPWWHVMSSTFQECQTSSKRRNEGQLIDCKLLVTKSQFLEMIRLIKEYRTISFLISFLGKMFTAAKNELKVMKEIGGLSAGQDIEKDIFIEHPEYWHSFLYFIPILLRKQAGDEPKFDIPFLVECLHIVFENALMINPINAFWLRSYADFHFACDKFFDALVLYMEACVACSESLLKPLPDNVVDDVMWRKVQHCLRFIGNETASALICQFMRTVPERYISTAASLMKTCGDSFDDACGYFTLLSDMNLVEFMSDVYGKLNLHKKEKCLLQAISVPEMNSHNMSQLEKFRRRERFLLVLCAHVFRLNL</sequence>
<dbReference type="EMBL" id="UYYF01000179">
    <property type="protein sequence ID" value="VDM96840.1"/>
    <property type="molecule type" value="Genomic_DNA"/>
</dbReference>
<dbReference type="GO" id="GO:0034472">
    <property type="term" value="P:snRNA 3'-end processing"/>
    <property type="evidence" value="ECO:0007669"/>
    <property type="project" value="InterPro"/>
</dbReference>
<evidence type="ECO:0000259" key="6">
    <source>
        <dbReference type="Pfam" id="PF25756"/>
    </source>
</evidence>
<dbReference type="AlphaFoldDB" id="A0A0N5CMM9"/>
<dbReference type="InterPro" id="IPR057980">
    <property type="entry name" value="TPR_INTS8"/>
</dbReference>
<dbReference type="GO" id="GO:0005694">
    <property type="term" value="C:chromosome"/>
    <property type="evidence" value="ECO:0007669"/>
    <property type="project" value="UniProtKB-SubCell"/>
</dbReference>
<keyword evidence="5" id="KW-0539">Nucleus</keyword>
<dbReference type="Proteomes" id="UP000276776">
    <property type="component" value="Unassembled WGS sequence"/>
</dbReference>
<comment type="similarity">
    <text evidence="3">Belongs to the Integrator subunit 8 family.</text>
</comment>
<dbReference type="GO" id="GO:0032039">
    <property type="term" value="C:integrator complex"/>
    <property type="evidence" value="ECO:0007669"/>
    <property type="project" value="TreeGrafter"/>
</dbReference>
<reference evidence="9" key="1">
    <citation type="submission" date="2017-02" db="UniProtKB">
        <authorList>
            <consortium name="WormBaseParasite"/>
        </authorList>
    </citation>
    <scope>IDENTIFICATION</scope>
</reference>
<evidence type="ECO:0000256" key="4">
    <source>
        <dbReference type="ARBA" id="ARBA00022454"/>
    </source>
</evidence>
<gene>
    <name evidence="7" type="ORF">TCLT_LOCUS1415</name>
</gene>
<evidence type="ECO:0000256" key="5">
    <source>
        <dbReference type="ARBA" id="ARBA00023242"/>
    </source>
</evidence>
<dbReference type="OMA" id="QLECWHA"/>
<dbReference type="STRING" id="103827.A0A0N5CMM9"/>
<proteinExistence type="inferred from homology"/>
<dbReference type="WBParaSite" id="TCLT_0000141401-mRNA-1">
    <property type="protein sequence ID" value="TCLT_0000141401-mRNA-1"/>
    <property type="gene ID" value="TCLT_0000141401"/>
</dbReference>
<protein>
    <submittedName>
        <fullName evidence="9">MYND-type domain-containing protein</fullName>
    </submittedName>
</protein>
<accession>A0A0N5CMM9</accession>
<evidence type="ECO:0000256" key="2">
    <source>
        <dbReference type="ARBA" id="ARBA00004286"/>
    </source>
</evidence>
<organism evidence="9">
    <name type="scientific">Thelazia callipaeda</name>
    <name type="common">Oriental eyeworm</name>
    <name type="synonym">Parasitic nematode</name>
    <dbReference type="NCBI Taxonomy" id="103827"/>
    <lineage>
        <taxon>Eukaryota</taxon>
        <taxon>Metazoa</taxon>
        <taxon>Ecdysozoa</taxon>
        <taxon>Nematoda</taxon>
        <taxon>Chromadorea</taxon>
        <taxon>Rhabditida</taxon>
        <taxon>Spirurina</taxon>
        <taxon>Spiruromorpha</taxon>
        <taxon>Thelazioidea</taxon>
        <taxon>Thelaziidae</taxon>
        <taxon>Thelazia</taxon>
    </lineage>
</organism>
<dbReference type="OrthoDB" id="5782487at2759"/>
<comment type="subcellular location">
    <subcellularLocation>
        <location evidence="2">Chromosome</location>
    </subcellularLocation>
    <subcellularLocation>
        <location evidence="1">Nucleus</location>
    </subcellularLocation>
</comment>
<evidence type="ECO:0000256" key="3">
    <source>
        <dbReference type="ARBA" id="ARBA00007147"/>
    </source>
</evidence>
<evidence type="ECO:0000313" key="9">
    <source>
        <dbReference type="WBParaSite" id="TCLT_0000141401-mRNA-1"/>
    </source>
</evidence>
<dbReference type="Pfam" id="PF25756">
    <property type="entry name" value="TPR_INTS8"/>
    <property type="match status" value="1"/>
</dbReference>
<evidence type="ECO:0000313" key="8">
    <source>
        <dbReference type="Proteomes" id="UP000276776"/>
    </source>
</evidence>
<evidence type="ECO:0000256" key="1">
    <source>
        <dbReference type="ARBA" id="ARBA00004123"/>
    </source>
</evidence>
<dbReference type="InterPro" id="IPR038751">
    <property type="entry name" value="INTS8"/>
</dbReference>
<dbReference type="PANTHER" id="PTHR13350">
    <property type="entry name" value="INTEGRATOR COMPLEX SUBUNIT 8"/>
    <property type="match status" value="1"/>
</dbReference>
<reference evidence="7 8" key="2">
    <citation type="submission" date="2018-11" db="EMBL/GenBank/DDBJ databases">
        <authorList>
            <consortium name="Pathogen Informatics"/>
        </authorList>
    </citation>
    <scope>NUCLEOTIDE SEQUENCE [LARGE SCALE GENOMIC DNA]</scope>
</reference>
<keyword evidence="4" id="KW-0158">Chromosome</keyword>
<dbReference type="PANTHER" id="PTHR13350:SF1">
    <property type="entry name" value="INTEGRATOR COMPLEX SUBUNIT 8"/>
    <property type="match status" value="1"/>
</dbReference>
<feature type="domain" description="INTS8 TPR repeats" evidence="6">
    <location>
        <begin position="498"/>
        <end position="989"/>
    </location>
</feature>
<name>A0A0N5CMM9_THECL</name>